<comment type="caution">
    <text evidence="22">The sequence shown here is derived from an EMBL/GenBank/DDBJ whole genome shotgun (WGS) entry which is preliminary data.</text>
</comment>
<dbReference type="InterPro" id="IPR020846">
    <property type="entry name" value="MFS_dom"/>
</dbReference>
<gene>
    <name evidence="22" type="ORF">PAPYR_8479</name>
</gene>
<evidence type="ECO:0000313" key="22">
    <source>
        <dbReference type="EMBL" id="KAJ4456303.1"/>
    </source>
</evidence>
<evidence type="ECO:0000256" key="6">
    <source>
        <dbReference type="ARBA" id="ARBA00044891"/>
    </source>
</evidence>
<evidence type="ECO:0000256" key="13">
    <source>
        <dbReference type="ARBA" id="ARBA00044919"/>
    </source>
</evidence>
<dbReference type="InterPro" id="IPR036259">
    <property type="entry name" value="MFS_trans_sf"/>
</dbReference>
<keyword evidence="20" id="KW-0812">Transmembrane</keyword>
<evidence type="ECO:0000256" key="9">
    <source>
        <dbReference type="ARBA" id="ARBA00044899"/>
    </source>
</evidence>
<dbReference type="PANTHER" id="PTHR23512:SF5">
    <property type="entry name" value="MAJOR FACILITATOR SUPERFAMILY DOMAIN-CONTAINING PROTEIN 1"/>
    <property type="match status" value="1"/>
</dbReference>
<evidence type="ECO:0000256" key="20">
    <source>
        <dbReference type="SAM" id="Phobius"/>
    </source>
</evidence>
<dbReference type="InterPro" id="IPR052187">
    <property type="entry name" value="MFSD1"/>
</dbReference>
<dbReference type="InterPro" id="IPR011701">
    <property type="entry name" value="MFS"/>
</dbReference>
<comment type="catalytic activity">
    <reaction evidence="2">
        <text>L-lysyl-L-alanine(out) = L-lysyl-L-alanine(in)</text>
        <dbReference type="Rhea" id="RHEA:79399"/>
        <dbReference type="ChEBI" id="CHEBI:229954"/>
    </reaction>
</comment>
<comment type="subcellular location">
    <subcellularLocation>
        <location evidence="1">Membrane</location>
        <topology evidence="1">Multi-pass membrane protein</topology>
    </subcellularLocation>
</comment>
<evidence type="ECO:0000256" key="3">
    <source>
        <dbReference type="ARBA" id="ARBA00044878"/>
    </source>
</evidence>
<evidence type="ECO:0000259" key="21">
    <source>
        <dbReference type="PROSITE" id="PS50850"/>
    </source>
</evidence>
<keyword evidence="20" id="KW-0472">Membrane</keyword>
<sequence>MSKHDEEQGLLAPPEAPKPTLCKGFRFLILTLSCLLAFGGYFVYDLCSCLEKTLKEEIGIDDVSYSLLYVVYSWTNCVAVLFGGPLIDKTSNRFAALIFSSACLIGQVILATGAQFKVFPVMLAGRILFGIGLGNLTVVQNTITTVFFKGRELAVAFGITLTMSRAGSVLNFFISPWLNRMMGYRFVFWLGTGLCGLSWLAAAVYYRLETQAEAAGAMTSGKRRSRSVKCSDLKTFPVNYWLLSVVCALFYSNIFCIHAVIVEMLESLFGMDETLAGIVASTVYFVSIPANLATGCVVDKIGHRAHILLGAVVLMIPIDLVLGLTRLTPVVTLIFMGVCYSLVASTLWTGISLLVEERTVGTAMSISTSIQMVGVGSCNLLVGVIVKATSYTGVMYFFTGIAGAAALLVVVINFFDRSTGRLNKYIAGKKTDAPSPAAETPVPPPATQGLGAEDLLPPLPANMPPPLTTSYEVGAGGYQATDSINAEQPPKSAL</sequence>
<comment type="catalytic activity">
    <reaction evidence="9">
        <text>L-arginyl-L-alpha-amino acid(out) = L-arginyl-L-alpha-amino acid(in)</text>
        <dbReference type="Rhea" id="RHEA:79371"/>
        <dbReference type="ChEBI" id="CHEBI:84315"/>
    </reaction>
</comment>
<comment type="catalytic activity">
    <reaction evidence="6">
        <text>L-lysyl-L-alpha-amino acid(out) = L-lysyl-L-alpha-amino acid(in)</text>
        <dbReference type="Rhea" id="RHEA:79387"/>
        <dbReference type="ChEBI" id="CHEBI:229965"/>
    </reaction>
</comment>
<evidence type="ECO:0000313" key="23">
    <source>
        <dbReference type="Proteomes" id="UP001141327"/>
    </source>
</evidence>
<evidence type="ECO:0000256" key="12">
    <source>
        <dbReference type="ARBA" id="ARBA00044912"/>
    </source>
</evidence>
<comment type="catalytic activity">
    <reaction evidence="12">
        <text>L-histidyl-L-alpha-amino acid(out) = L-histidyl-L-alpha-amino acid(in)</text>
        <dbReference type="Rhea" id="RHEA:79379"/>
        <dbReference type="ChEBI" id="CHEBI:229964"/>
    </reaction>
</comment>
<evidence type="ECO:0000256" key="4">
    <source>
        <dbReference type="ARBA" id="ARBA00044881"/>
    </source>
</evidence>
<comment type="catalytic activity">
    <reaction evidence="8">
        <text>L-aspartyl-L-lysine(out) = L-aspartyl-L-lysine(in)</text>
        <dbReference type="Rhea" id="RHEA:79411"/>
        <dbReference type="ChEBI" id="CHEBI:229953"/>
    </reaction>
</comment>
<feature type="transmembrane region" description="Helical" evidence="20">
    <location>
        <begin position="305"/>
        <end position="324"/>
    </location>
</feature>
<evidence type="ECO:0000256" key="7">
    <source>
        <dbReference type="ARBA" id="ARBA00044893"/>
    </source>
</evidence>
<dbReference type="PROSITE" id="PS50850">
    <property type="entry name" value="MFS"/>
    <property type="match status" value="1"/>
</dbReference>
<reference evidence="22" key="1">
    <citation type="journal article" date="2022" name="bioRxiv">
        <title>Genomics of Preaxostyla Flagellates Illuminates Evolutionary Transitions and the Path Towards Mitochondrial Loss.</title>
        <authorList>
            <person name="Novak L.V.F."/>
            <person name="Treitli S.C."/>
            <person name="Pyrih J."/>
            <person name="Halakuc P."/>
            <person name="Pipaliya S.V."/>
            <person name="Vacek V."/>
            <person name="Brzon O."/>
            <person name="Soukal P."/>
            <person name="Eme L."/>
            <person name="Dacks J.B."/>
            <person name="Karnkowska A."/>
            <person name="Elias M."/>
            <person name="Hampl V."/>
        </authorList>
    </citation>
    <scope>NUCLEOTIDE SEQUENCE</scope>
    <source>
        <strain evidence="22">RCP-MX</strain>
    </source>
</reference>
<comment type="catalytic activity">
    <reaction evidence="11">
        <text>L-arginyl-glycine(out) = L-arginyl-glycine(in)</text>
        <dbReference type="Rhea" id="RHEA:79391"/>
        <dbReference type="ChEBI" id="CHEBI:229955"/>
    </reaction>
</comment>
<evidence type="ECO:0000256" key="11">
    <source>
        <dbReference type="ARBA" id="ARBA00044903"/>
    </source>
</evidence>
<evidence type="ECO:0000256" key="2">
    <source>
        <dbReference type="ARBA" id="ARBA00044876"/>
    </source>
</evidence>
<dbReference type="SUPFAM" id="SSF103473">
    <property type="entry name" value="MFS general substrate transporter"/>
    <property type="match status" value="1"/>
</dbReference>
<evidence type="ECO:0000256" key="15">
    <source>
        <dbReference type="ARBA" id="ARBA00044985"/>
    </source>
</evidence>
<feature type="region of interest" description="Disordered" evidence="19">
    <location>
        <begin position="430"/>
        <end position="494"/>
    </location>
</feature>
<feature type="domain" description="Major facilitator superfamily (MFS) profile" evidence="21">
    <location>
        <begin position="26"/>
        <end position="417"/>
    </location>
</feature>
<evidence type="ECO:0000256" key="1">
    <source>
        <dbReference type="ARBA" id="ARBA00004141"/>
    </source>
</evidence>
<feature type="transmembrane region" description="Helical" evidence="20">
    <location>
        <begin position="186"/>
        <end position="208"/>
    </location>
</feature>
<dbReference type="Gene3D" id="1.20.1250.20">
    <property type="entry name" value="MFS general substrate transporter like domains"/>
    <property type="match status" value="2"/>
</dbReference>
<comment type="catalytic activity">
    <reaction evidence="14">
        <text>L-lysyl-glycine(out) = L-lysyl-glycine(in)</text>
        <dbReference type="Rhea" id="RHEA:79407"/>
        <dbReference type="ChEBI" id="CHEBI:191202"/>
    </reaction>
</comment>
<feature type="compositionally biased region" description="Pro residues" evidence="19">
    <location>
        <begin position="457"/>
        <end position="467"/>
    </location>
</feature>
<evidence type="ECO:0000256" key="17">
    <source>
        <dbReference type="ARBA" id="ARBA00045709"/>
    </source>
</evidence>
<evidence type="ECO:0000256" key="5">
    <source>
        <dbReference type="ARBA" id="ARBA00044884"/>
    </source>
</evidence>
<dbReference type="Proteomes" id="UP001141327">
    <property type="component" value="Unassembled WGS sequence"/>
</dbReference>
<evidence type="ECO:0000256" key="14">
    <source>
        <dbReference type="ARBA" id="ARBA00044924"/>
    </source>
</evidence>
<evidence type="ECO:0000256" key="16">
    <source>
        <dbReference type="ARBA" id="ARBA00045018"/>
    </source>
</evidence>
<comment type="catalytic activity">
    <reaction evidence="5">
        <text>L-alpha-aminoacyl-L-histidine(out) = L-alpha-aminoacyl-L-histidine(in)</text>
        <dbReference type="Rhea" id="RHEA:79375"/>
        <dbReference type="ChEBI" id="CHEBI:229967"/>
    </reaction>
</comment>
<feature type="transmembrane region" description="Helical" evidence="20">
    <location>
        <begin position="274"/>
        <end position="293"/>
    </location>
</feature>
<proteinExistence type="predicted"/>
<comment type="catalytic activity">
    <reaction evidence="13">
        <text>L-alanyl-L-lysine(out) = L-alanyl-L-lysine(in)</text>
        <dbReference type="Rhea" id="RHEA:79415"/>
        <dbReference type="ChEBI" id="CHEBI:192470"/>
    </reaction>
</comment>
<keyword evidence="23" id="KW-1185">Reference proteome</keyword>
<organism evidence="22 23">
    <name type="scientific">Paratrimastix pyriformis</name>
    <dbReference type="NCBI Taxonomy" id="342808"/>
    <lineage>
        <taxon>Eukaryota</taxon>
        <taxon>Metamonada</taxon>
        <taxon>Preaxostyla</taxon>
        <taxon>Paratrimastigidae</taxon>
        <taxon>Paratrimastix</taxon>
    </lineage>
</organism>
<comment type="function">
    <text evidence="17">Lysosomal dipeptide uniporter that selectively exports lysine, arginine or histidine-containing dipeptides with a net positive charge from the lysosome lumen into the cytosol. Could play a role in a specific type of protein O-glycosylation indirectly regulating macrophages migration and tissue invasion. Also essential for liver homeostasis.</text>
</comment>
<name>A0ABQ8UDY7_9EUKA</name>
<dbReference type="Pfam" id="PF07690">
    <property type="entry name" value="MFS_1"/>
    <property type="match status" value="1"/>
</dbReference>
<dbReference type="PANTHER" id="PTHR23512">
    <property type="entry name" value="MAJOR FACILITATOR SUPERFAMILY DOMAIN-CONTAINING PROTEIN 1"/>
    <property type="match status" value="1"/>
</dbReference>
<comment type="catalytic activity">
    <reaction evidence="3">
        <text>L-histidyl-glycine(out) = L-histidyl-glycine(in)</text>
        <dbReference type="Rhea" id="RHEA:79395"/>
        <dbReference type="ChEBI" id="CHEBI:229957"/>
    </reaction>
</comment>
<comment type="catalytic activity">
    <reaction evidence="4">
        <text>L-alpha-aminoacyl-L-arginine(out) = L-alpha-aminoacyl-L-arginine(in)</text>
        <dbReference type="Rhea" id="RHEA:79367"/>
        <dbReference type="ChEBI" id="CHEBI:229968"/>
    </reaction>
</comment>
<feature type="transmembrane region" description="Helical" evidence="20">
    <location>
        <begin position="127"/>
        <end position="148"/>
    </location>
</feature>
<feature type="transmembrane region" description="Helical" evidence="20">
    <location>
        <begin position="64"/>
        <end position="87"/>
    </location>
</feature>
<comment type="catalytic activity">
    <reaction evidence="10">
        <text>L-lysyl-L-lysine(out) = L-lysyl-L-lysine(in)</text>
        <dbReference type="Rhea" id="RHEA:79403"/>
        <dbReference type="ChEBI" id="CHEBI:229956"/>
    </reaction>
</comment>
<keyword evidence="20" id="KW-1133">Transmembrane helix</keyword>
<evidence type="ECO:0000256" key="8">
    <source>
        <dbReference type="ARBA" id="ARBA00044898"/>
    </source>
</evidence>
<comment type="catalytic activity">
    <reaction evidence="7">
        <text>L-alpha-aminoacyl-L-lysine(out) = L-alpha-aminoacyl-L-lysine(in)</text>
        <dbReference type="Rhea" id="RHEA:79383"/>
        <dbReference type="ChEBI" id="CHEBI:229966"/>
    </reaction>
</comment>
<evidence type="ECO:0000256" key="18">
    <source>
        <dbReference type="ARBA" id="ARBA00046376"/>
    </source>
</evidence>
<protein>
    <recommendedName>
        <fullName evidence="15">Lysosomal dipeptide transporter MFSD1</fullName>
    </recommendedName>
    <alternativeName>
        <fullName evidence="16">Major facilitator superfamily domain-containing protein 1</fullName>
    </alternativeName>
</protein>
<accession>A0ABQ8UDY7</accession>
<feature type="transmembrane region" description="Helical" evidence="20">
    <location>
        <begin position="394"/>
        <end position="415"/>
    </location>
</feature>
<evidence type="ECO:0000256" key="19">
    <source>
        <dbReference type="SAM" id="MobiDB-lite"/>
    </source>
</evidence>
<feature type="transmembrane region" description="Helical" evidence="20">
    <location>
        <begin position="366"/>
        <end position="388"/>
    </location>
</feature>
<feature type="transmembrane region" description="Helical" evidence="20">
    <location>
        <begin position="155"/>
        <end position="174"/>
    </location>
</feature>
<feature type="transmembrane region" description="Helical" evidence="20">
    <location>
        <begin position="240"/>
        <end position="262"/>
    </location>
</feature>
<comment type="subunit">
    <text evidence="18">Homodimer. Interacts with lysosomal protein GLMP (via lumenal domain); the interaction starts while both proteins are still in the endoplasmic reticulum and is required for stabilization of MFSD1 in lysosomes but has no direct effect on its targeting to lysosomes or transporter activity.</text>
</comment>
<feature type="transmembrane region" description="Helical" evidence="20">
    <location>
        <begin position="27"/>
        <end position="44"/>
    </location>
</feature>
<evidence type="ECO:0000256" key="10">
    <source>
        <dbReference type="ARBA" id="ARBA00044900"/>
    </source>
</evidence>
<feature type="transmembrane region" description="Helical" evidence="20">
    <location>
        <begin position="330"/>
        <end position="354"/>
    </location>
</feature>
<feature type="transmembrane region" description="Helical" evidence="20">
    <location>
        <begin position="94"/>
        <end position="115"/>
    </location>
</feature>
<dbReference type="EMBL" id="JAPMOS010000074">
    <property type="protein sequence ID" value="KAJ4456303.1"/>
    <property type="molecule type" value="Genomic_DNA"/>
</dbReference>